<evidence type="ECO:0000256" key="1">
    <source>
        <dbReference type="SAM" id="MobiDB-lite"/>
    </source>
</evidence>
<sequence>MEESRQSDCRVPVISSIFFICLATGGVFLIMYVFTPSLSAPWYPIAAFVMIGIPWLFWLVTYIYACLKACFRRGNLNERQISRRNNYSRNAAPSSKNTGRNASISQHRDRDQEEAVDDHRNSPKDGKHVQFAEVVVMGAGDNGRNNQESSSVTSSKEIEMPLNVGVSSS</sequence>
<keyword evidence="2" id="KW-0472">Membrane</keyword>
<keyword evidence="2" id="KW-0812">Transmembrane</keyword>
<feature type="region of interest" description="Disordered" evidence="1">
    <location>
        <begin position="84"/>
        <end position="169"/>
    </location>
</feature>
<feature type="compositionally biased region" description="Polar residues" evidence="1">
    <location>
        <begin position="143"/>
        <end position="155"/>
    </location>
</feature>
<keyword evidence="2" id="KW-1133">Transmembrane helix</keyword>
<proteinExistence type="predicted"/>
<evidence type="ECO:0000313" key="3">
    <source>
        <dbReference type="EMBL" id="CAI9103339.1"/>
    </source>
</evidence>
<dbReference type="EMBL" id="OX459121">
    <property type="protein sequence ID" value="CAI9103339.1"/>
    <property type="molecule type" value="Genomic_DNA"/>
</dbReference>
<reference evidence="3" key="1">
    <citation type="submission" date="2023-03" db="EMBL/GenBank/DDBJ databases">
        <authorList>
            <person name="Julca I."/>
        </authorList>
    </citation>
    <scope>NUCLEOTIDE SEQUENCE</scope>
</reference>
<organism evidence="3 4">
    <name type="scientific">Oldenlandia corymbosa var. corymbosa</name>
    <dbReference type="NCBI Taxonomy" id="529605"/>
    <lineage>
        <taxon>Eukaryota</taxon>
        <taxon>Viridiplantae</taxon>
        <taxon>Streptophyta</taxon>
        <taxon>Embryophyta</taxon>
        <taxon>Tracheophyta</taxon>
        <taxon>Spermatophyta</taxon>
        <taxon>Magnoliopsida</taxon>
        <taxon>eudicotyledons</taxon>
        <taxon>Gunneridae</taxon>
        <taxon>Pentapetalae</taxon>
        <taxon>asterids</taxon>
        <taxon>lamiids</taxon>
        <taxon>Gentianales</taxon>
        <taxon>Rubiaceae</taxon>
        <taxon>Rubioideae</taxon>
        <taxon>Spermacoceae</taxon>
        <taxon>Hedyotis-Oldenlandia complex</taxon>
        <taxon>Oldenlandia</taxon>
    </lineage>
</organism>
<dbReference type="AlphaFoldDB" id="A0AAV1D637"/>
<accession>A0AAV1D637</accession>
<gene>
    <name evidence="3" type="ORF">OLC1_LOCUS12537</name>
</gene>
<dbReference type="Proteomes" id="UP001161247">
    <property type="component" value="Chromosome 4"/>
</dbReference>
<feature type="compositionally biased region" description="Polar residues" evidence="1">
    <location>
        <begin position="84"/>
        <end position="105"/>
    </location>
</feature>
<evidence type="ECO:0000313" key="4">
    <source>
        <dbReference type="Proteomes" id="UP001161247"/>
    </source>
</evidence>
<dbReference type="PANTHER" id="PTHR34964:SF1">
    <property type="entry name" value="MEMBRANE LIPOPROTEIN"/>
    <property type="match status" value="1"/>
</dbReference>
<dbReference type="PANTHER" id="PTHR34964">
    <property type="entry name" value="MEMBRANE LIPOPROTEIN-RELATED"/>
    <property type="match status" value="1"/>
</dbReference>
<keyword evidence="4" id="KW-1185">Reference proteome</keyword>
<name>A0AAV1D637_OLDCO</name>
<evidence type="ECO:0000256" key="2">
    <source>
        <dbReference type="SAM" id="Phobius"/>
    </source>
</evidence>
<feature type="transmembrane region" description="Helical" evidence="2">
    <location>
        <begin position="12"/>
        <end position="34"/>
    </location>
</feature>
<feature type="compositionally biased region" description="Basic and acidic residues" evidence="1">
    <location>
        <begin position="106"/>
        <end position="130"/>
    </location>
</feature>
<feature type="transmembrane region" description="Helical" evidence="2">
    <location>
        <begin position="40"/>
        <end position="65"/>
    </location>
</feature>
<protein>
    <submittedName>
        <fullName evidence="3">OLC1v1001802C1</fullName>
    </submittedName>
</protein>